<dbReference type="InterPro" id="IPR009057">
    <property type="entry name" value="Homeodomain-like_sf"/>
</dbReference>
<evidence type="ECO:0000256" key="3">
    <source>
        <dbReference type="ARBA" id="ARBA00023163"/>
    </source>
</evidence>
<keyword evidence="3" id="KW-0804">Transcription</keyword>
<dbReference type="SMART" id="SM00342">
    <property type="entry name" value="HTH_ARAC"/>
    <property type="match status" value="1"/>
</dbReference>
<dbReference type="Pfam" id="PF12625">
    <property type="entry name" value="Arabinose_bd"/>
    <property type="match status" value="1"/>
</dbReference>
<dbReference type="RefSeq" id="WP_368382467.1">
    <property type="nucleotide sequence ID" value="NZ_JBFRYA010000013.1"/>
</dbReference>
<reference evidence="5 6" key="1">
    <citation type="journal article" date="2011" name="Int. J. Syst. Evol. Microbiol.">
        <title>Zhongshania antarctica gen. nov., sp. nov. and Zhongshania guokunii sp. nov., gammaproteobacteria respectively isolated from coastal attached (fast) ice and surface seawater of the Antarctic.</title>
        <authorList>
            <person name="Li H.J."/>
            <person name="Zhang X.Y."/>
            <person name="Chen C.X."/>
            <person name="Zhang Y.J."/>
            <person name="Gao Z.M."/>
            <person name="Yu Y."/>
            <person name="Chen X.L."/>
            <person name="Chen B."/>
            <person name="Zhang Y.Z."/>
        </authorList>
    </citation>
    <scope>NUCLEOTIDE SEQUENCE [LARGE SCALE GENOMIC DNA]</scope>
    <source>
        <strain evidence="5 6">ZS6-22T</strain>
    </source>
</reference>
<proteinExistence type="predicted"/>
<accession>A0ABV3U9G7</accession>
<dbReference type="SUPFAM" id="SSF46689">
    <property type="entry name" value="Homeodomain-like"/>
    <property type="match status" value="1"/>
</dbReference>
<evidence type="ECO:0000313" key="6">
    <source>
        <dbReference type="Proteomes" id="UP001557485"/>
    </source>
</evidence>
<protein>
    <submittedName>
        <fullName evidence="5">AraC family transcriptional regulator</fullName>
    </submittedName>
</protein>
<dbReference type="InterPro" id="IPR032687">
    <property type="entry name" value="AraC-type_N"/>
</dbReference>
<dbReference type="InterPro" id="IPR018060">
    <property type="entry name" value="HTH_AraC"/>
</dbReference>
<dbReference type="Proteomes" id="UP001557485">
    <property type="component" value="Unassembled WGS sequence"/>
</dbReference>
<dbReference type="Gene3D" id="1.10.10.60">
    <property type="entry name" value="Homeodomain-like"/>
    <property type="match status" value="1"/>
</dbReference>
<dbReference type="PRINTS" id="PR00032">
    <property type="entry name" value="HTHARAC"/>
</dbReference>
<evidence type="ECO:0000256" key="2">
    <source>
        <dbReference type="ARBA" id="ARBA00023125"/>
    </source>
</evidence>
<evidence type="ECO:0000313" key="5">
    <source>
        <dbReference type="EMBL" id="MEX1670100.1"/>
    </source>
</evidence>
<dbReference type="PANTHER" id="PTHR47894">
    <property type="entry name" value="HTH-TYPE TRANSCRIPTIONAL REGULATOR GADX"/>
    <property type="match status" value="1"/>
</dbReference>
<dbReference type="Pfam" id="PF12833">
    <property type="entry name" value="HTH_18"/>
    <property type="match status" value="1"/>
</dbReference>
<keyword evidence="2" id="KW-0238">DNA-binding</keyword>
<dbReference type="InterPro" id="IPR020449">
    <property type="entry name" value="Tscrpt_reg_AraC-type_HTH"/>
</dbReference>
<keyword evidence="6" id="KW-1185">Reference proteome</keyword>
<sequence length="341" mass="39325">MRPVIRSSSLSGYQELVRELGADPIRFIEQLNLDPQRLGDFDYLIFYHQLMQILETSAVELNCPNFGLLLSKKQNLETLGPIAIMAKASNTVADAMVCIARYISYHSPALKLSLDDKTAPSFPRLVIEINVPELPYRRQTIELAMGLAANVHGLLTEYRYKPDVVLFRHTRELDIKHYRRHFGCPVLFGQETNALVLTPEQINLPIRTANTFQREMMANYVIKKNRANPVTLVEQTRFIVNRLMPAQRCNIKNIASEMSMHPRTLQRRLKDEGHIFEQILDEIRRTEAQNLLAEQRMPMAQIAGLLGYQEQSSFNRAVKRWFGVTPNNYRKSFQNKEIPAN</sequence>
<name>A0ABV3U9G7_9GAMM</name>
<comment type="caution">
    <text evidence="5">The sequence shown here is derived from an EMBL/GenBank/DDBJ whole genome shotgun (WGS) entry which is preliminary data.</text>
</comment>
<evidence type="ECO:0000256" key="1">
    <source>
        <dbReference type="ARBA" id="ARBA00023015"/>
    </source>
</evidence>
<dbReference type="PANTHER" id="PTHR47894:SF4">
    <property type="entry name" value="HTH-TYPE TRANSCRIPTIONAL REGULATOR GADX"/>
    <property type="match status" value="1"/>
</dbReference>
<keyword evidence="1" id="KW-0805">Transcription regulation</keyword>
<evidence type="ECO:0000259" key="4">
    <source>
        <dbReference type="PROSITE" id="PS01124"/>
    </source>
</evidence>
<feature type="domain" description="HTH araC/xylS-type" evidence="4">
    <location>
        <begin position="233"/>
        <end position="332"/>
    </location>
</feature>
<dbReference type="PROSITE" id="PS01124">
    <property type="entry name" value="HTH_ARAC_FAMILY_2"/>
    <property type="match status" value="1"/>
</dbReference>
<gene>
    <name evidence="5" type="ORF">AB4876_14355</name>
</gene>
<dbReference type="EMBL" id="JBFRYA010000013">
    <property type="protein sequence ID" value="MEX1670100.1"/>
    <property type="molecule type" value="Genomic_DNA"/>
</dbReference>
<organism evidence="5 6">
    <name type="scientific">Zhongshania guokunii</name>
    <dbReference type="NCBI Taxonomy" id="641783"/>
    <lineage>
        <taxon>Bacteria</taxon>
        <taxon>Pseudomonadati</taxon>
        <taxon>Pseudomonadota</taxon>
        <taxon>Gammaproteobacteria</taxon>
        <taxon>Cellvibrionales</taxon>
        <taxon>Spongiibacteraceae</taxon>
        <taxon>Zhongshania</taxon>
    </lineage>
</organism>